<dbReference type="InterPro" id="IPR029062">
    <property type="entry name" value="Class_I_gatase-like"/>
</dbReference>
<reference evidence="3 4" key="1">
    <citation type="submission" date="2021-05" db="EMBL/GenBank/DDBJ databases">
        <authorList>
            <person name="Zhang Z.D."/>
            <person name="Osman G."/>
        </authorList>
    </citation>
    <scope>NUCLEOTIDE SEQUENCE [LARGE SCALE GENOMIC DNA]</scope>
    <source>
        <strain evidence="3 4">KCTC 32217</strain>
    </source>
</reference>
<evidence type="ECO:0000313" key="4">
    <source>
        <dbReference type="Proteomes" id="UP001319104"/>
    </source>
</evidence>
<dbReference type="GO" id="GO:0000162">
    <property type="term" value="P:L-tryptophan biosynthetic process"/>
    <property type="evidence" value="ECO:0007669"/>
    <property type="project" value="TreeGrafter"/>
</dbReference>
<dbReference type="Pfam" id="PF00117">
    <property type="entry name" value="GATase"/>
    <property type="match status" value="1"/>
</dbReference>
<evidence type="ECO:0000256" key="1">
    <source>
        <dbReference type="ARBA" id="ARBA00022962"/>
    </source>
</evidence>
<feature type="domain" description="Glutamine amidotransferase" evidence="2">
    <location>
        <begin position="3"/>
        <end position="183"/>
    </location>
</feature>
<organism evidence="3 4">
    <name type="scientific">Litoribacter ruber</name>
    <dbReference type="NCBI Taxonomy" id="702568"/>
    <lineage>
        <taxon>Bacteria</taxon>
        <taxon>Pseudomonadati</taxon>
        <taxon>Bacteroidota</taxon>
        <taxon>Cytophagia</taxon>
        <taxon>Cytophagales</taxon>
        <taxon>Cyclobacteriaceae</taxon>
        <taxon>Litoribacter</taxon>
    </lineage>
</organism>
<dbReference type="PANTHER" id="PTHR43418">
    <property type="entry name" value="MULTIFUNCTIONAL TRYPTOPHAN BIOSYNTHESIS PROTEIN-RELATED"/>
    <property type="match status" value="1"/>
</dbReference>
<keyword evidence="4" id="KW-1185">Reference proteome</keyword>
<dbReference type="InterPro" id="IPR017926">
    <property type="entry name" value="GATASE"/>
</dbReference>
<dbReference type="InterPro" id="IPR006221">
    <property type="entry name" value="TrpG/PapA_dom"/>
</dbReference>
<dbReference type="FunFam" id="3.40.50.880:FF:000003">
    <property type="entry name" value="Anthranilate synthase component II"/>
    <property type="match status" value="1"/>
</dbReference>
<dbReference type="CDD" id="cd01743">
    <property type="entry name" value="GATase1_Anthranilate_Synthase"/>
    <property type="match status" value="1"/>
</dbReference>
<dbReference type="PRINTS" id="PR00097">
    <property type="entry name" value="ANTSNTHASEII"/>
</dbReference>
<proteinExistence type="predicted"/>
<dbReference type="InterPro" id="IPR050472">
    <property type="entry name" value="Anth_synth/Amidotransfase"/>
</dbReference>
<evidence type="ECO:0000259" key="2">
    <source>
        <dbReference type="Pfam" id="PF00117"/>
    </source>
</evidence>
<evidence type="ECO:0000313" key="3">
    <source>
        <dbReference type="EMBL" id="MBS9524319.1"/>
    </source>
</evidence>
<protein>
    <submittedName>
        <fullName evidence="3">Aminodeoxychorismate/anthranilate synthase component II</fullName>
    </submittedName>
</protein>
<dbReference type="PRINTS" id="PR00096">
    <property type="entry name" value="GATASE"/>
</dbReference>
<dbReference type="GO" id="GO:0005829">
    <property type="term" value="C:cytosol"/>
    <property type="evidence" value="ECO:0007669"/>
    <property type="project" value="TreeGrafter"/>
</dbReference>
<dbReference type="RefSeq" id="WP_213945176.1">
    <property type="nucleotide sequence ID" value="NZ_JAHCMY010000004.1"/>
</dbReference>
<accession>A0AAP2CIJ5</accession>
<sequence>MLLLIDNFDSFSYILADYLRQAGAELKVVRNDVSLEELQKVSYEALILSPGPETPSQAGNLMQILGYYYDKLPVLGICLGHQAIGEFFGAKLTKGKVPVHGKVHEVSKVTEHPLLDGLPDRFKVTRYHSLELKGLPAELQVLLETNSGEVMAIAHRELPLIGIQFHPEAHLTEYGLEILRNWVRIYVEEKRLTAKVELQH</sequence>
<dbReference type="Proteomes" id="UP001319104">
    <property type="component" value="Unassembled WGS sequence"/>
</dbReference>
<gene>
    <name evidence="3" type="ORF">KI659_09855</name>
</gene>
<dbReference type="NCBIfam" id="TIGR00566">
    <property type="entry name" value="trpG_papA"/>
    <property type="match status" value="1"/>
</dbReference>
<dbReference type="SUPFAM" id="SSF52317">
    <property type="entry name" value="Class I glutamine amidotransferase-like"/>
    <property type="match status" value="1"/>
</dbReference>
<dbReference type="GO" id="GO:0004049">
    <property type="term" value="F:anthranilate synthase activity"/>
    <property type="evidence" value="ECO:0007669"/>
    <property type="project" value="TreeGrafter"/>
</dbReference>
<dbReference type="PROSITE" id="PS51273">
    <property type="entry name" value="GATASE_TYPE_1"/>
    <property type="match status" value="1"/>
</dbReference>
<name>A0AAP2CIJ5_9BACT</name>
<dbReference type="EMBL" id="JAHCMY010000004">
    <property type="protein sequence ID" value="MBS9524319.1"/>
    <property type="molecule type" value="Genomic_DNA"/>
</dbReference>
<dbReference type="PRINTS" id="PR00099">
    <property type="entry name" value="CPSGATASE"/>
</dbReference>
<dbReference type="AlphaFoldDB" id="A0AAP2CIJ5"/>
<dbReference type="PANTHER" id="PTHR43418:SF4">
    <property type="entry name" value="MULTIFUNCTIONAL TRYPTOPHAN BIOSYNTHESIS PROTEIN"/>
    <property type="match status" value="1"/>
</dbReference>
<keyword evidence="1" id="KW-0315">Glutamine amidotransferase</keyword>
<dbReference type="Gene3D" id="3.40.50.880">
    <property type="match status" value="1"/>
</dbReference>
<comment type="caution">
    <text evidence="3">The sequence shown here is derived from an EMBL/GenBank/DDBJ whole genome shotgun (WGS) entry which is preliminary data.</text>
</comment>